<accession>U9SUR2</accession>
<dbReference type="VEuPathDB" id="FungiDB:RhiirFUN_017384"/>
<dbReference type="HOGENOM" id="CLU_1856368_0_0_1"/>
<name>U9SUR2_RHIID</name>
<reference evidence="1" key="1">
    <citation type="submission" date="2013-07" db="EMBL/GenBank/DDBJ databases">
        <title>The genome of an arbuscular mycorrhizal fungus provides insights into the evolution of the oldest plant symbiosis.</title>
        <authorList>
            <consortium name="DOE Joint Genome Institute"/>
            <person name="Tisserant E."/>
            <person name="Malbreil M."/>
            <person name="Kuo A."/>
            <person name="Kohler A."/>
            <person name="Symeonidi A."/>
            <person name="Balestrini R."/>
            <person name="Charron P."/>
            <person name="Duensing N."/>
            <person name="Frei-dit-Frey N."/>
            <person name="Gianinazzi-Pearson V."/>
            <person name="Gilbert B."/>
            <person name="Handa Y."/>
            <person name="Hijri M."/>
            <person name="Kaul R."/>
            <person name="Kawaguchi M."/>
            <person name="Krajinski F."/>
            <person name="Lammers P."/>
            <person name="Lapierre D."/>
            <person name="Masclaux F.G."/>
            <person name="Murat C."/>
            <person name="Morin E."/>
            <person name="Ndikumana S."/>
            <person name="Pagni M."/>
            <person name="Petitpierre D."/>
            <person name="Requena N."/>
            <person name="Rosikiewicz P."/>
            <person name="Riley R."/>
            <person name="Saito K."/>
            <person name="San Clemente H."/>
            <person name="Shapiro H."/>
            <person name="van Tuinen D."/>
            <person name="Becard G."/>
            <person name="Bonfante P."/>
            <person name="Paszkowski U."/>
            <person name="Shachar-Hill Y."/>
            <person name="Young J.P."/>
            <person name="Sanders I.R."/>
            <person name="Henrissat B."/>
            <person name="Rensing S.A."/>
            <person name="Grigoriev I.V."/>
            <person name="Corradi N."/>
            <person name="Roux C."/>
            <person name="Martin F."/>
        </authorList>
    </citation>
    <scope>NUCLEOTIDE SEQUENCE</scope>
    <source>
        <strain evidence="1">DAOM 197198</strain>
    </source>
</reference>
<sequence>MKCSPDEDDEEIKIDLKRISDKLLHKLKVKWEVGCINVTDRFWRALFSIIVFKQLNWPCLYSTIITIAEWKEITRTNPYTSQDSPLSRDILLSLYDVSFNHFLELDLFVKNGELKLSKIVMFKDVRLLKQFSSSSKPD</sequence>
<evidence type="ECO:0000313" key="1">
    <source>
        <dbReference type="EMBL" id="ERZ99624.1"/>
    </source>
</evidence>
<proteinExistence type="predicted"/>
<gene>
    <name evidence="1" type="ORF">GLOINDRAFT_83531</name>
</gene>
<organism evidence="1">
    <name type="scientific">Rhizophagus irregularis (strain DAOM 181602 / DAOM 197198 / MUCL 43194)</name>
    <name type="common">Arbuscular mycorrhizal fungus</name>
    <name type="synonym">Glomus intraradices</name>
    <dbReference type="NCBI Taxonomy" id="747089"/>
    <lineage>
        <taxon>Eukaryota</taxon>
        <taxon>Fungi</taxon>
        <taxon>Fungi incertae sedis</taxon>
        <taxon>Mucoromycota</taxon>
        <taxon>Glomeromycotina</taxon>
        <taxon>Glomeromycetes</taxon>
        <taxon>Glomerales</taxon>
        <taxon>Glomeraceae</taxon>
        <taxon>Rhizophagus</taxon>
    </lineage>
</organism>
<dbReference type="AlphaFoldDB" id="U9SUR2"/>
<dbReference type="EMBL" id="KI297829">
    <property type="protein sequence ID" value="ERZ99624.1"/>
    <property type="molecule type" value="Genomic_DNA"/>
</dbReference>
<protein>
    <submittedName>
        <fullName evidence="1">Uncharacterized protein</fullName>
    </submittedName>
</protein>